<evidence type="ECO:0000256" key="3">
    <source>
        <dbReference type="ARBA" id="ARBA00022803"/>
    </source>
</evidence>
<keyword evidence="8" id="KW-1185">Reference proteome</keyword>
<dbReference type="SUPFAM" id="SSF48452">
    <property type="entry name" value="TPR-like"/>
    <property type="match status" value="2"/>
</dbReference>
<dbReference type="Pfam" id="PF13174">
    <property type="entry name" value="TPR_6"/>
    <property type="match status" value="1"/>
</dbReference>
<evidence type="ECO:0000256" key="5">
    <source>
        <dbReference type="PROSITE-ProRule" id="PRU00339"/>
    </source>
</evidence>
<reference evidence="7" key="1">
    <citation type="submission" date="2022-06" db="EMBL/GenBank/DDBJ databases">
        <title>Genome sequence of Phormidium yuhuli AB48 isolated from an industrial photobioreactor environment.</title>
        <authorList>
            <person name="Qiu Y."/>
            <person name="Noonan A.J.C."/>
            <person name="Dofher K."/>
            <person name="Koch M."/>
            <person name="Kieft B."/>
            <person name="Lin X."/>
            <person name="Ziels R.M."/>
            <person name="Hallam S.J."/>
        </authorList>
    </citation>
    <scope>NUCLEOTIDE SEQUENCE</scope>
    <source>
        <strain evidence="7">AB48</strain>
    </source>
</reference>
<dbReference type="EMBL" id="CP098611">
    <property type="protein sequence ID" value="USR90292.1"/>
    <property type="molecule type" value="Genomic_DNA"/>
</dbReference>
<evidence type="ECO:0000313" key="7">
    <source>
        <dbReference type="EMBL" id="USR90292.1"/>
    </source>
</evidence>
<protein>
    <submittedName>
        <fullName evidence="7">Tetratricopeptide repeat protein</fullName>
    </submittedName>
</protein>
<dbReference type="Proteomes" id="UP001056708">
    <property type="component" value="Chromosome"/>
</dbReference>
<feature type="repeat" description="TPR" evidence="5">
    <location>
        <begin position="43"/>
        <end position="76"/>
    </location>
</feature>
<dbReference type="Gene3D" id="3.40.50.300">
    <property type="entry name" value="P-loop containing nucleotide triphosphate hydrolases"/>
    <property type="match status" value="1"/>
</dbReference>
<keyword evidence="4" id="KW-0325">Glycoprotein</keyword>
<dbReference type="InterPro" id="IPR013105">
    <property type="entry name" value="TPR_2"/>
</dbReference>
<dbReference type="InterPro" id="IPR019734">
    <property type="entry name" value="TPR_rpt"/>
</dbReference>
<accession>A0ABY5AN79</accession>
<dbReference type="Pfam" id="PF00685">
    <property type="entry name" value="Sulfotransfer_1"/>
    <property type="match status" value="1"/>
</dbReference>
<keyword evidence="2" id="KW-0677">Repeat</keyword>
<dbReference type="PROSITE" id="PS50005">
    <property type="entry name" value="TPR"/>
    <property type="match status" value="4"/>
</dbReference>
<dbReference type="InterPro" id="IPR027417">
    <property type="entry name" value="P-loop_NTPase"/>
</dbReference>
<dbReference type="InterPro" id="IPR000863">
    <property type="entry name" value="Sulfotransferase_dom"/>
</dbReference>
<feature type="domain" description="Sulfotransferase" evidence="6">
    <location>
        <begin position="304"/>
        <end position="492"/>
    </location>
</feature>
<dbReference type="PANTHER" id="PTHR10605:SF56">
    <property type="entry name" value="BIFUNCTIONAL HEPARAN SULFATE N-DEACETYLASE_N-SULFOTRANSFERASE"/>
    <property type="match status" value="1"/>
</dbReference>
<evidence type="ECO:0000256" key="2">
    <source>
        <dbReference type="ARBA" id="ARBA00022737"/>
    </source>
</evidence>
<dbReference type="InterPro" id="IPR011990">
    <property type="entry name" value="TPR-like_helical_dom_sf"/>
</dbReference>
<gene>
    <name evidence="7" type="ORF">NEA10_15780</name>
</gene>
<sequence length="540" mass="63431">MSILLVSTLQTKLDRLQAKIKHKGIVLELVFRKTGVRLNPQNPWSHYHLAKCFLKLKRWQDAEVVYRKTLELNPEIALAHHELGDILQKKKQWSDAVECYQQAIHHNDQFSWSFHNLGDALKELGQWHEAADAYRQAAERNPDFFATHSHLADVLMRLQDWQGAVAAYRQGLRLNGQDFESLYNLAAALEQLGDRPAVADTYLKLIPLKPDFPWYYYSFFWKTLQAENRLTEAETAYKQALNLDSTNIEIYINLGDTLIHQKRISDSLPYYEKALDIKLSRHYPSLLEERTNTPSFQCKANRLDFIILGAQKAGTSSLYAYMAHHPDIVPALRKEVEFWSWKFYRGLDWYFAHFPQIPEGSHLQTGEACPGYLDFYETAERLREALPNIKLIILLRNPVDRAISHYHHWVRRNQESLGLEEAIEAKFHEIEEKGRVWRIHSNYIARGVYVEFIKHWFSIFPREQFLILKSEDFYENPGQSLDKVYEFIGLPTYQLSSYKKYNSGQYSPAEVSVRQKIAEFYKPYNQELSQLLDADFTWEK</sequence>
<dbReference type="Gene3D" id="1.25.40.10">
    <property type="entry name" value="Tetratricopeptide repeat domain"/>
    <property type="match status" value="3"/>
</dbReference>
<feature type="repeat" description="TPR" evidence="5">
    <location>
        <begin position="77"/>
        <end position="110"/>
    </location>
</feature>
<name>A0ABY5AN79_9CYAN</name>
<dbReference type="PANTHER" id="PTHR10605">
    <property type="entry name" value="HEPARAN SULFATE SULFOTRANSFERASE"/>
    <property type="match status" value="1"/>
</dbReference>
<dbReference type="SUPFAM" id="SSF52540">
    <property type="entry name" value="P-loop containing nucleoside triphosphate hydrolases"/>
    <property type="match status" value="1"/>
</dbReference>
<evidence type="ECO:0000259" key="6">
    <source>
        <dbReference type="Pfam" id="PF00685"/>
    </source>
</evidence>
<dbReference type="RefSeq" id="WP_252662278.1">
    <property type="nucleotide sequence ID" value="NZ_CP098611.1"/>
</dbReference>
<dbReference type="InterPro" id="IPR037359">
    <property type="entry name" value="NST/OST"/>
</dbReference>
<keyword evidence="1" id="KW-0808">Transferase</keyword>
<feature type="repeat" description="TPR" evidence="5">
    <location>
        <begin position="248"/>
        <end position="281"/>
    </location>
</feature>
<feature type="repeat" description="TPR" evidence="5">
    <location>
        <begin position="111"/>
        <end position="144"/>
    </location>
</feature>
<dbReference type="Pfam" id="PF07719">
    <property type="entry name" value="TPR_2"/>
    <property type="match status" value="1"/>
</dbReference>
<evidence type="ECO:0000256" key="1">
    <source>
        <dbReference type="ARBA" id="ARBA00022679"/>
    </source>
</evidence>
<proteinExistence type="predicted"/>
<evidence type="ECO:0000313" key="8">
    <source>
        <dbReference type="Proteomes" id="UP001056708"/>
    </source>
</evidence>
<dbReference type="SMART" id="SM00028">
    <property type="entry name" value="TPR"/>
    <property type="match status" value="7"/>
</dbReference>
<evidence type="ECO:0000256" key="4">
    <source>
        <dbReference type="ARBA" id="ARBA00023180"/>
    </source>
</evidence>
<organism evidence="7 8">
    <name type="scientific">Phormidium yuhuli AB48</name>
    <dbReference type="NCBI Taxonomy" id="2940671"/>
    <lineage>
        <taxon>Bacteria</taxon>
        <taxon>Bacillati</taxon>
        <taxon>Cyanobacteriota</taxon>
        <taxon>Cyanophyceae</taxon>
        <taxon>Oscillatoriophycideae</taxon>
        <taxon>Oscillatoriales</taxon>
        <taxon>Oscillatoriaceae</taxon>
        <taxon>Phormidium</taxon>
        <taxon>Phormidium yuhuli</taxon>
    </lineage>
</organism>
<dbReference type="Pfam" id="PF13414">
    <property type="entry name" value="TPR_11"/>
    <property type="match status" value="2"/>
</dbReference>
<keyword evidence="3 5" id="KW-0802">TPR repeat</keyword>